<keyword evidence="2" id="KW-1185">Reference proteome</keyword>
<comment type="caution">
    <text evidence="1">The sequence shown here is derived from an EMBL/GenBank/DDBJ whole genome shotgun (WGS) entry which is preliminary data.</text>
</comment>
<dbReference type="AlphaFoldDB" id="A0A6G0WYQ2"/>
<evidence type="ECO:0000313" key="2">
    <source>
        <dbReference type="Proteomes" id="UP000481153"/>
    </source>
</evidence>
<organism evidence="1 2">
    <name type="scientific">Aphanomyces euteiches</name>
    <dbReference type="NCBI Taxonomy" id="100861"/>
    <lineage>
        <taxon>Eukaryota</taxon>
        <taxon>Sar</taxon>
        <taxon>Stramenopiles</taxon>
        <taxon>Oomycota</taxon>
        <taxon>Saprolegniomycetes</taxon>
        <taxon>Saprolegniales</taxon>
        <taxon>Verrucalvaceae</taxon>
        <taxon>Aphanomyces</taxon>
    </lineage>
</organism>
<dbReference type="EMBL" id="VJMJ01000130">
    <property type="protein sequence ID" value="KAF0732682.1"/>
    <property type="molecule type" value="Genomic_DNA"/>
</dbReference>
<reference evidence="1 2" key="1">
    <citation type="submission" date="2019-07" db="EMBL/GenBank/DDBJ databases">
        <title>Genomics analysis of Aphanomyces spp. identifies a new class of oomycete effector associated with host adaptation.</title>
        <authorList>
            <person name="Gaulin E."/>
        </authorList>
    </citation>
    <scope>NUCLEOTIDE SEQUENCE [LARGE SCALE GENOMIC DNA]</scope>
    <source>
        <strain evidence="1 2">ATCC 201684</strain>
    </source>
</reference>
<name>A0A6G0WYQ2_9STRA</name>
<proteinExistence type="predicted"/>
<sequence>MFRCVIKCSSSSGSHGKAREQLRLCDQSGSSGRFVLPVGAQLAVHAVVASQTVDTGFDQNQTELGVLVLTVAVQVLADSDGLLDQHVQIFRQFRSQT</sequence>
<accession>A0A6G0WYQ2</accession>
<evidence type="ECO:0000313" key="1">
    <source>
        <dbReference type="EMBL" id="KAF0732682.1"/>
    </source>
</evidence>
<protein>
    <submittedName>
        <fullName evidence="1">Uncharacterized protein</fullName>
    </submittedName>
</protein>
<dbReference type="Proteomes" id="UP000481153">
    <property type="component" value="Unassembled WGS sequence"/>
</dbReference>
<gene>
    <name evidence="1" type="ORF">Ae201684_010388</name>
</gene>